<proteinExistence type="predicted"/>
<dbReference type="Pfam" id="PF13432">
    <property type="entry name" value="TPR_16"/>
    <property type="match status" value="1"/>
</dbReference>
<evidence type="ECO:0000256" key="3">
    <source>
        <dbReference type="PROSITE-ProRule" id="PRU00339"/>
    </source>
</evidence>
<comment type="caution">
    <text evidence="6">The sequence shown here is derived from an EMBL/GenBank/DDBJ whole genome shotgun (WGS) entry which is preliminary data.</text>
</comment>
<dbReference type="Proteomes" id="UP000231343">
    <property type="component" value="Unassembled WGS sequence"/>
</dbReference>
<evidence type="ECO:0000313" key="6">
    <source>
        <dbReference type="EMBL" id="PIS28490.1"/>
    </source>
</evidence>
<feature type="region of interest" description="Disordered" evidence="4">
    <location>
        <begin position="145"/>
        <end position="240"/>
    </location>
</feature>
<dbReference type="SMART" id="SM00028">
    <property type="entry name" value="TPR"/>
    <property type="match status" value="2"/>
</dbReference>
<dbReference type="InterPro" id="IPR051012">
    <property type="entry name" value="CellSynth/LPSAsmb/PSIAsmb"/>
</dbReference>
<organism evidence="6 7">
    <name type="scientific">Candidatus Saganbacteria bacterium CG08_land_8_20_14_0_20_45_16</name>
    <dbReference type="NCBI Taxonomy" id="2014293"/>
    <lineage>
        <taxon>Bacteria</taxon>
        <taxon>Bacillati</taxon>
        <taxon>Saganbacteria</taxon>
    </lineage>
</organism>
<keyword evidence="2 3" id="KW-0802">TPR repeat</keyword>
<dbReference type="AlphaFoldDB" id="A0A2H0XU57"/>
<sequence length="240" mass="27751">MLNNKYLHLTLVICNLTFCLAASQAIALPFRSNLNRGNDLYQKQAYPEAGQIYQKIIKQKPKDQKSQFNLGDSLYKDGQYEASQQLFTKLTAEATSQKLKQRSYYNLGNSLFKQEDYKNAIKSYEEALKLDPKDKDAKFNLELAKKKAAQPKQKQQQDKKNNQNKKDQQKKDQDKKKQKDQQNKNKPKNDQEQNQEKQPKPGQMSREDAQRLLNALENEAKHKEAKKGQGRGQGLGGKDW</sequence>
<dbReference type="InterPro" id="IPR019734">
    <property type="entry name" value="TPR_rpt"/>
</dbReference>
<reference evidence="6 7" key="1">
    <citation type="submission" date="2017-09" db="EMBL/GenBank/DDBJ databases">
        <title>Depth-based differentiation of microbial function through sediment-hosted aquifers and enrichment of novel symbionts in the deep terrestrial subsurface.</title>
        <authorList>
            <person name="Probst A.J."/>
            <person name="Ladd B."/>
            <person name="Jarett J.K."/>
            <person name="Geller-Mcgrath D.E."/>
            <person name="Sieber C.M."/>
            <person name="Emerson J.B."/>
            <person name="Anantharaman K."/>
            <person name="Thomas B.C."/>
            <person name="Malmstrom R."/>
            <person name="Stieglmeier M."/>
            <person name="Klingl A."/>
            <person name="Woyke T."/>
            <person name="Ryan C.M."/>
            <person name="Banfield J.F."/>
        </authorList>
    </citation>
    <scope>NUCLEOTIDE SEQUENCE [LARGE SCALE GENOMIC DNA]</scope>
    <source>
        <strain evidence="6">CG08_land_8_20_14_0_20_45_16</strain>
    </source>
</reference>
<feature type="chain" id="PRO_5013715610" evidence="5">
    <location>
        <begin position="28"/>
        <end position="240"/>
    </location>
</feature>
<feature type="compositionally biased region" description="Basic and acidic residues" evidence="4">
    <location>
        <begin position="155"/>
        <end position="210"/>
    </location>
</feature>
<dbReference type="PANTHER" id="PTHR45586">
    <property type="entry name" value="TPR REPEAT-CONTAINING PROTEIN PA4667"/>
    <property type="match status" value="1"/>
</dbReference>
<dbReference type="PROSITE" id="PS50293">
    <property type="entry name" value="TPR_REGION"/>
    <property type="match status" value="1"/>
</dbReference>
<evidence type="ECO:0000313" key="7">
    <source>
        <dbReference type="Proteomes" id="UP000231343"/>
    </source>
</evidence>
<keyword evidence="1" id="KW-0677">Repeat</keyword>
<feature type="signal peptide" evidence="5">
    <location>
        <begin position="1"/>
        <end position="27"/>
    </location>
</feature>
<evidence type="ECO:0000256" key="5">
    <source>
        <dbReference type="SAM" id="SignalP"/>
    </source>
</evidence>
<dbReference type="PROSITE" id="PS50005">
    <property type="entry name" value="TPR"/>
    <property type="match status" value="1"/>
</dbReference>
<protein>
    <submittedName>
        <fullName evidence="6">Uncharacterized protein</fullName>
    </submittedName>
</protein>
<accession>A0A2H0XU57</accession>
<dbReference type="EMBL" id="PEYM01000129">
    <property type="protein sequence ID" value="PIS28490.1"/>
    <property type="molecule type" value="Genomic_DNA"/>
</dbReference>
<name>A0A2H0XU57_UNCSA</name>
<evidence type="ECO:0000256" key="2">
    <source>
        <dbReference type="ARBA" id="ARBA00022803"/>
    </source>
</evidence>
<dbReference type="PANTHER" id="PTHR45586:SF1">
    <property type="entry name" value="LIPOPOLYSACCHARIDE ASSEMBLY PROTEIN B"/>
    <property type="match status" value="1"/>
</dbReference>
<dbReference type="SUPFAM" id="SSF48452">
    <property type="entry name" value="TPR-like"/>
    <property type="match status" value="1"/>
</dbReference>
<dbReference type="Pfam" id="PF00515">
    <property type="entry name" value="TPR_1"/>
    <property type="match status" value="1"/>
</dbReference>
<dbReference type="Gene3D" id="1.25.40.10">
    <property type="entry name" value="Tetratricopeptide repeat domain"/>
    <property type="match status" value="2"/>
</dbReference>
<gene>
    <name evidence="6" type="ORF">COT42_07845</name>
</gene>
<keyword evidence="5" id="KW-0732">Signal</keyword>
<evidence type="ECO:0000256" key="4">
    <source>
        <dbReference type="SAM" id="MobiDB-lite"/>
    </source>
</evidence>
<evidence type="ECO:0000256" key="1">
    <source>
        <dbReference type="ARBA" id="ARBA00022737"/>
    </source>
</evidence>
<dbReference type="InterPro" id="IPR011990">
    <property type="entry name" value="TPR-like_helical_dom_sf"/>
</dbReference>
<feature type="compositionally biased region" description="Gly residues" evidence="4">
    <location>
        <begin position="230"/>
        <end position="240"/>
    </location>
</feature>
<feature type="repeat" description="TPR" evidence="3">
    <location>
        <begin position="101"/>
        <end position="134"/>
    </location>
</feature>